<keyword evidence="2" id="KW-1185">Reference proteome</keyword>
<gene>
    <name evidence="1" type="ORF">PEPS_13530</name>
</gene>
<sequence length="241" mass="28027">MPKFFFTVFLLSVNIAYGQGFQNGLILPTQGFNQEICCIYSPKEGFNVYDNPNGEVVGRITRNVAQNVGDQSFYRIYHINHQTKAENQIDLKFFKEIGYEIWAIPYSQREKEFVKFSYSNQDLWLKQSEIEALGFKLVGWESFLMANMDNLLGYYANGLNLREKPNIDSRIIRNLKGETNQIVLTNEKNGTWTKVKIIIHKKHPCVTNLSEKENIIEELEGWLKIVDCNGLPNIWYYSRGC</sequence>
<proteinExistence type="predicted"/>
<name>A0ABM7VEF6_9BACT</name>
<reference evidence="1 2" key="1">
    <citation type="submission" date="2021-12" db="EMBL/GenBank/DDBJ databases">
        <title>Genome sequencing of bacteria with rrn-lacking chromosome and rrn-plasmid.</title>
        <authorList>
            <person name="Anda M."/>
            <person name="Iwasaki W."/>
        </authorList>
    </citation>
    <scope>NUCLEOTIDE SEQUENCE [LARGE SCALE GENOMIC DNA]</scope>
    <source>
        <strain evidence="1 2">NBRC 101262</strain>
    </source>
</reference>
<evidence type="ECO:0008006" key="3">
    <source>
        <dbReference type="Google" id="ProtNLM"/>
    </source>
</evidence>
<protein>
    <recommendedName>
        <fullName evidence="3">SH3b domain-containing protein</fullName>
    </recommendedName>
</protein>
<dbReference type="RefSeq" id="WP_338398045.1">
    <property type="nucleotide sequence ID" value="NZ_AP025292.1"/>
</dbReference>
<dbReference type="Proteomes" id="UP001354989">
    <property type="component" value="Chromosome"/>
</dbReference>
<dbReference type="EMBL" id="AP025292">
    <property type="protein sequence ID" value="BDC99072.1"/>
    <property type="molecule type" value="Genomic_DNA"/>
</dbReference>
<evidence type="ECO:0000313" key="2">
    <source>
        <dbReference type="Proteomes" id="UP001354989"/>
    </source>
</evidence>
<evidence type="ECO:0000313" key="1">
    <source>
        <dbReference type="EMBL" id="BDC99072.1"/>
    </source>
</evidence>
<organism evidence="1 2">
    <name type="scientific">Persicobacter psychrovividus</name>
    <dbReference type="NCBI Taxonomy" id="387638"/>
    <lineage>
        <taxon>Bacteria</taxon>
        <taxon>Pseudomonadati</taxon>
        <taxon>Bacteroidota</taxon>
        <taxon>Cytophagia</taxon>
        <taxon>Cytophagales</taxon>
        <taxon>Persicobacteraceae</taxon>
        <taxon>Persicobacter</taxon>
    </lineage>
</organism>
<dbReference type="Gene3D" id="2.30.30.40">
    <property type="entry name" value="SH3 Domains"/>
    <property type="match status" value="1"/>
</dbReference>
<accession>A0ABM7VEF6</accession>